<gene>
    <name evidence="2" type="ORF">Q9R08_02735</name>
</gene>
<dbReference type="CDD" id="cd04301">
    <property type="entry name" value="NAT_SF"/>
    <property type="match status" value="1"/>
</dbReference>
<accession>A0ABU0YZ86</accession>
<keyword evidence="3" id="KW-1185">Reference proteome</keyword>
<dbReference type="Proteomes" id="UP001235133">
    <property type="component" value="Unassembled WGS sequence"/>
</dbReference>
<organism evidence="2 3">
    <name type="scientific">Microbacterium psychrotolerans</name>
    <dbReference type="NCBI Taxonomy" id="3068321"/>
    <lineage>
        <taxon>Bacteria</taxon>
        <taxon>Bacillati</taxon>
        <taxon>Actinomycetota</taxon>
        <taxon>Actinomycetes</taxon>
        <taxon>Micrococcales</taxon>
        <taxon>Microbacteriaceae</taxon>
        <taxon>Microbacterium</taxon>
    </lineage>
</organism>
<evidence type="ECO:0000259" key="1">
    <source>
        <dbReference type="PROSITE" id="PS51186"/>
    </source>
</evidence>
<comment type="caution">
    <text evidence="2">The sequence shown here is derived from an EMBL/GenBank/DDBJ whole genome shotgun (WGS) entry which is preliminary data.</text>
</comment>
<sequence length="139" mass="15361">MTVEITAEIPSATELVELYRAVGWTAYTNDPEGLVDAINGSFDVLTARSADGELIGLARTVSDGRTIAYLQDILVAPDHHRRGVGGALLDEVLHRTRHIRQLVLLTDAEDAQRAFYESRGFVEAHDFTPNQLRSFVRIG</sequence>
<evidence type="ECO:0000313" key="2">
    <source>
        <dbReference type="EMBL" id="MDQ7876884.1"/>
    </source>
</evidence>
<dbReference type="SUPFAM" id="SSF55729">
    <property type="entry name" value="Acyl-CoA N-acyltransferases (Nat)"/>
    <property type="match status" value="1"/>
</dbReference>
<protein>
    <submittedName>
        <fullName evidence="2">GNAT family N-acetyltransferase</fullName>
    </submittedName>
</protein>
<dbReference type="PANTHER" id="PTHR43233:SF1">
    <property type="entry name" value="FAMILY N-ACETYLTRANSFERASE, PUTATIVE (AFU_ORTHOLOGUE AFUA_6G03350)-RELATED"/>
    <property type="match status" value="1"/>
</dbReference>
<dbReference type="Pfam" id="PF13508">
    <property type="entry name" value="Acetyltransf_7"/>
    <property type="match status" value="1"/>
</dbReference>
<dbReference type="EMBL" id="JAVFWO010000001">
    <property type="protein sequence ID" value="MDQ7876884.1"/>
    <property type="molecule type" value="Genomic_DNA"/>
</dbReference>
<dbReference type="InterPro" id="IPR000182">
    <property type="entry name" value="GNAT_dom"/>
</dbReference>
<dbReference type="RefSeq" id="WP_308866287.1">
    <property type="nucleotide sequence ID" value="NZ_JAVFWO010000001.1"/>
</dbReference>
<feature type="domain" description="N-acetyltransferase" evidence="1">
    <location>
        <begin position="3"/>
        <end position="139"/>
    </location>
</feature>
<dbReference type="InterPro" id="IPR053144">
    <property type="entry name" value="Acetyltransferase_Butenolide"/>
</dbReference>
<name>A0ABU0YZ86_9MICO</name>
<dbReference type="PANTHER" id="PTHR43233">
    <property type="entry name" value="FAMILY N-ACETYLTRANSFERASE, PUTATIVE (AFU_ORTHOLOGUE AFUA_6G03350)-RELATED"/>
    <property type="match status" value="1"/>
</dbReference>
<dbReference type="PROSITE" id="PS51186">
    <property type="entry name" value="GNAT"/>
    <property type="match status" value="1"/>
</dbReference>
<reference evidence="2 3" key="1">
    <citation type="submission" date="2023-08" db="EMBL/GenBank/DDBJ databases">
        <title>Microbacterium psychrotolerans sp. nov., a psychrotolerant bacterium isolated from soil in Heilongjiang Province, China.</title>
        <authorList>
            <person name="An P."/>
            <person name="Zhao D."/>
            <person name="Xiang H."/>
        </authorList>
    </citation>
    <scope>NUCLEOTIDE SEQUENCE [LARGE SCALE GENOMIC DNA]</scope>
    <source>
        <strain evidence="2 3">QXD-8</strain>
    </source>
</reference>
<proteinExistence type="predicted"/>
<evidence type="ECO:0000313" key="3">
    <source>
        <dbReference type="Proteomes" id="UP001235133"/>
    </source>
</evidence>
<dbReference type="Gene3D" id="3.40.630.30">
    <property type="match status" value="1"/>
</dbReference>
<dbReference type="InterPro" id="IPR016181">
    <property type="entry name" value="Acyl_CoA_acyltransferase"/>
</dbReference>